<organism evidence="4 5">
    <name type="scientific">Crassostrea virginica</name>
    <name type="common">Eastern oyster</name>
    <dbReference type="NCBI Taxonomy" id="6565"/>
    <lineage>
        <taxon>Eukaryota</taxon>
        <taxon>Metazoa</taxon>
        <taxon>Spiralia</taxon>
        <taxon>Lophotrochozoa</taxon>
        <taxon>Mollusca</taxon>
        <taxon>Bivalvia</taxon>
        <taxon>Autobranchia</taxon>
        <taxon>Pteriomorphia</taxon>
        <taxon>Ostreida</taxon>
        <taxon>Ostreoidea</taxon>
        <taxon>Ostreidae</taxon>
        <taxon>Crassostrea</taxon>
    </lineage>
</organism>
<name>A0A8B8BKB8_CRAVI</name>
<evidence type="ECO:0000313" key="5">
    <source>
        <dbReference type="RefSeq" id="XP_022303289.1"/>
    </source>
</evidence>
<evidence type="ECO:0000313" key="4">
    <source>
        <dbReference type="Proteomes" id="UP000694844"/>
    </source>
</evidence>
<dbReference type="Proteomes" id="UP000694844">
    <property type="component" value="Chromosome 9"/>
</dbReference>
<gene>
    <name evidence="5" type="primary">LOC111110912</name>
</gene>
<feature type="region of interest" description="Disordered" evidence="1">
    <location>
        <begin position="70"/>
        <end position="91"/>
    </location>
</feature>
<dbReference type="KEGG" id="cvn:111110912"/>
<protein>
    <submittedName>
        <fullName evidence="5">Uncharacterized protein LOC111110912</fullName>
    </submittedName>
</protein>
<feature type="signal peptide" evidence="3">
    <location>
        <begin position="1"/>
        <end position="23"/>
    </location>
</feature>
<feature type="compositionally biased region" description="Polar residues" evidence="1">
    <location>
        <begin position="70"/>
        <end position="81"/>
    </location>
</feature>
<feature type="transmembrane region" description="Helical" evidence="2">
    <location>
        <begin position="410"/>
        <end position="434"/>
    </location>
</feature>
<keyword evidence="4" id="KW-1185">Reference proteome</keyword>
<evidence type="ECO:0000256" key="1">
    <source>
        <dbReference type="SAM" id="MobiDB-lite"/>
    </source>
</evidence>
<accession>A0A8B8BKB8</accession>
<keyword evidence="2" id="KW-0472">Membrane</keyword>
<proteinExistence type="predicted"/>
<keyword evidence="2" id="KW-0812">Transmembrane</keyword>
<evidence type="ECO:0000256" key="3">
    <source>
        <dbReference type="SAM" id="SignalP"/>
    </source>
</evidence>
<sequence>MEKIRTILFGGILLLSGLCYVNSDSESDDLLDEILASLENEAQEDVSGTSSTTTTEDPLKTAFVTSQMDFSKTSKNNQTSENGKDSYSIDQVSIRDNETSSSLSLGEWSDNGLDKAIENLTTTLASKYSSSSYDVTALPGSSTPFVTEYPTEEICSSSNILQSLCREDLPSLVKIANIWDIYNVLFSDEVINELLLNCASGEWCIRDEFDIFRAKMSEKADMVLHSAVFGDTCTEVSLVCLEKVVQQFQPCSFGERLNFTLEAVKLMCSLRDMTSSDLECTSQVLSSLHVTIMDILRQENEKQDLNPAFENDVCRSTEGLMAQTYLCTCSKCPDNTIGVLQSFRPWSWFIGDVEKLNATCRFGNNTCVSRDMVFMLDEAPPTASTPSVPPADDTGFNQDSGLIDIRSSSVALAGIGTAVVIMTVGMTVFVILFVKRHRMMSRNYDYRPLETNDP</sequence>
<dbReference type="RefSeq" id="XP_022303289.1">
    <property type="nucleotide sequence ID" value="XM_022447581.1"/>
</dbReference>
<feature type="chain" id="PRO_5034078344" evidence="3">
    <location>
        <begin position="24"/>
        <end position="454"/>
    </location>
</feature>
<reference evidence="5" key="1">
    <citation type="submission" date="2025-08" db="UniProtKB">
        <authorList>
            <consortium name="RefSeq"/>
        </authorList>
    </citation>
    <scope>IDENTIFICATION</scope>
    <source>
        <tissue evidence="5">Whole sample</tissue>
    </source>
</reference>
<evidence type="ECO:0000256" key="2">
    <source>
        <dbReference type="SAM" id="Phobius"/>
    </source>
</evidence>
<keyword evidence="2" id="KW-1133">Transmembrane helix</keyword>
<dbReference type="OrthoDB" id="6073280at2759"/>
<dbReference type="GeneID" id="111110912"/>
<dbReference type="AlphaFoldDB" id="A0A8B8BKB8"/>
<keyword evidence="3" id="KW-0732">Signal</keyword>